<feature type="region of interest" description="Disordered" evidence="1">
    <location>
        <begin position="1"/>
        <end position="28"/>
    </location>
</feature>
<sequence>MAAPDDSTSQSGDPQPSDPQPDGSDGQRTLRQRIADRWNSLGYVRQAGVVIGGVAVAVAGVILISLSNPRATAPSASEEEAEDTDLLITRRWTNHVGGYFVCSHMGCAKKVDPTIFGHDCCGRCWPGRDCQSAAQRDYDGPGGFAHNYFEVALRPGICEDCDEPPEAHHWVFDRHHGDRYRRAGLDPL</sequence>
<accession>A0AB39R551</accession>
<name>A0AB39R551_9ACTN</name>
<feature type="compositionally biased region" description="Low complexity" evidence="1">
    <location>
        <begin position="1"/>
        <end position="27"/>
    </location>
</feature>
<feature type="transmembrane region" description="Helical" evidence="2">
    <location>
        <begin position="47"/>
        <end position="66"/>
    </location>
</feature>
<dbReference type="RefSeq" id="WP_369244482.1">
    <property type="nucleotide sequence ID" value="NZ_CP163443.1"/>
</dbReference>
<evidence type="ECO:0000313" key="3">
    <source>
        <dbReference type="EMBL" id="XDQ51147.1"/>
    </source>
</evidence>
<evidence type="ECO:0000256" key="1">
    <source>
        <dbReference type="SAM" id="MobiDB-lite"/>
    </source>
</evidence>
<keyword evidence="2" id="KW-0472">Membrane</keyword>
<organism evidence="3">
    <name type="scientific">Streptomyces sp. R41</name>
    <dbReference type="NCBI Taxonomy" id="3238632"/>
    <lineage>
        <taxon>Bacteria</taxon>
        <taxon>Bacillati</taxon>
        <taxon>Actinomycetota</taxon>
        <taxon>Actinomycetes</taxon>
        <taxon>Kitasatosporales</taxon>
        <taxon>Streptomycetaceae</taxon>
        <taxon>Streptomyces</taxon>
    </lineage>
</organism>
<dbReference type="EMBL" id="CP163443">
    <property type="protein sequence ID" value="XDQ51147.1"/>
    <property type="molecule type" value="Genomic_DNA"/>
</dbReference>
<keyword evidence="2" id="KW-0812">Transmembrane</keyword>
<protein>
    <submittedName>
        <fullName evidence="3">Uncharacterized protein</fullName>
    </submittedName>
</protein>
<keyword evidence="2" id="KW-1133">Transmembrane helix</keyword>
<proteinExistence type="predicted"/>
<reference evidence="3" key="1">
    <citation type="submission" date="2024-07" db="EMBL/GenBank/DDBJ databases">
        <authorList>
            <person name="Yu S.T."/>
        </authorList>
    </citation>
    <scope>NUCLEOTIDE SEQUENCE</scope>
    <source>
        <strain evidence="3">R41</strain>
    </source>
</reference>
<evidence type="ECO:0000256" key="2">
    <source>
        <dbReference type="SAM" id="Phobius"/>
    </source>
</evidence>
<gene>
    <name evidence="3" type="ORF">AB5J53_05505</name>
</gene>
<dbReference type="AlphaFoldDB" id="A0AB39R551"/>